<feature type="compositionally biased region" description="Basic and acidic residues" evidence="2">
    <location>
        <begin position="1317"/>
        <end position="1360"/>
    </location>
</feature>
<feature type="compositionally biased region" description="Gly residues" evidence="2">
    <location>
        <begin position="1072"/>
        <end position="1082"/>
    </location>
</feature>
<dbReference type="OrthoDB" id="5873279at2759"/>
<feature type="region of interest" description="Disordered" evidence="2">
    <location>
        <begin position="1314"/>
        <end position="1360"/>
    </location>
</feature>
<dbReference type="Proteomes" id="UP000274922">
    <property type="component" value="Unassembled WGS sequence"/>
</dbReference>
<feature type="compositionally biased region" description="Low complexity" evidence="2">
    <location>
        <begin position="690"/>
        <end position="702"/>
    </location>
</feature>
<feature type="compositionally biased region" description="Basic and acidic residues" evidence="2">
    <location>
        <begin position="1130"/>
        <end position="1142"/>
    </location>
</feature>
<feature type="region of interest" description="Disordered" evidence="2">
    <location>
        <begin position="152"/>
        <end position="252"/>
    </location>
</feature>
<feature type="region of interest" description="Disordered" evidence="2">
    <location>
        <begin position="740"/>
        <end position="936"/>
    </location>
</feature>
<proteinExistence type="predicted"/>
<feature type="compositionally biased region" description="Basic residues" evidence="2">
    <location>
        <begin position="854"/>
        <end position="863"/>
    </location>
</feature>
<dbReference type="InterPro" id="IPR032640">
    <property type="entry name" value="AMPK1_CBM"/>
</dbReference>
<feature type="compositionally biased region" description="Basic and acidic residues" evidence="2">
    <location>
        <begin position="915"/>
        <end position="925"/>
    </location>
</feature>
<gene>
    <name evidence="4" type="ORF">CXG81DRAFT_18607</name>
</gene>
<dbReference type="SUPFAM" id="SSF81296">
    <property type="entry name" value="E set domains"/>
    <property type="match status" value="1"/>
</dbReference>
<evidence type="ECO:0000313" key="5">
    <source>
        <dbReference type="Proteomes" id="UP000274922"/>
    </source>
</evidence>
<dbReference type="InterPro" id="IPR013783">
    <property type="entry name" value="Ig-like_fold"/>
</dbReference>
<feature type="region of interest" description="Disordered" evidence="2">
    <location>
        <begin position="400"/>
        <end position="433"/>
    </location>
</feature>
<dbReference type="CDD" id="cd02859">
    <property type="entry name" value="E_set_AMPKbeta_like_N"/>
    <property type="match status" value="1"/>
</dbReference>
<feature type="compositionally biased region" description="Gly residues" evidence="2">
    <location>
        <begin position="1222"/>
        <end position="1231"/>
    </location>
</feature>
<feature type="compositionally biased region" description="Basic and acidic residues" evidence="2">
    <location>
        <begin position="1083"/>
        <end position="1097"/>
    </location>
</feature>
<feature type="compositionally biased region" description="Low complexity" evidence="2">
    <location>
        <begin position="838"/>
        <end position="847"/>
    </location>
</feature>
<organism evidence="4 5">
    <name type="scientific">Caulochytrium protostelioides</name>
    <dbReference type="NCBI Taxonomy" id="1555241"/>
    <lineage>
        <taxon>Eukaryota</taxon>
        <taxon>Fungi</taxon>
        <taxon>Fungi incertae sedis</taxon>
        <taxon>Chytridiomycota</taxon>
        <taxon>Chytridiomycota incertae sedis</taxon>
        <taxon>Chytridiomycetes</taxon>
        <taxon>Caulochytriales</taxon>
        <taxon>Caulochytriaceae</taxon>
        <taxon>Caulochytrium</taxon>
    </lineage>
</organism>
<protein>
    <recommendedName>
        <fullName evidence="3">AMP-activated protein kinase glycogen-binding domain-containing protein</fullName>
    </recommendedName>
</protein>
<keyword evidence="1" id="KW-0945">Host-virus interaction</keyword>
<dbReference type="Pfam" id="PF16561">
    <property type="entry name" value="AMPK1_CBM"/>
    <property type="match status" value="1"/>
</dbReference>
<feature type="compositionally biased region" description="Acidic residues" evidence="2">
    <location>
        <begin position="898"/>
        <end position="910"/>
    </location>
</feature>
<feature type="region of interest" description="Disordered" evidence="2">
    <location>
        <begin position="1072"/>
        <end position="1100"/>
    </location>
</feature>
<evidence type="ECO:0000256" key="1">
    <source>
        <dbReference type="ARBA" id="ARBA00022581"/>
    </source>
</evidence>
<feature type="compositionally biased region" description="Low complexity" evidence="2">
    <location>
        <begin position="663"/>
        <end position="682"/>
    </location>
</feature>
<name>A0A4P9X8L5_9FUNG</name>
<reference evidence="5" key="1">
    <citation type="journal article" date="2018" name="Nat. Microbiol.">
        <title>Leveraging single-cell genomics to expand the fungal tree of life.</title>
        <authorList>
            <person name="Ahrendt S.R."/>
            <person name="Quandt C.A."/>
            <person name="Ciobanu D."/>
            <person name="Clum A."/>
            <person name="Salamov A."/>
            <person name="Andreopoulos B."/>
            <person name="Cheng J.F."/>
            <person name="Woyke T."/>
            <person name="Pelin A."/>
            <person name="Henrissat B."/>
            <person name="Reynolds N.K."/>
            <person name="Benny G.L."/>
            <person name="Smith M.E."/>
            <person name="James T.Y."/>
            <person name="Grigoriev I.V."/>
        </authorList>
    </citation>
    <scope>NUCLEOTIDE SEQUENCE [LARGE SCALE GENOMIC DNA]</scope>
    <source>
        <strain evidence="5">ATCC 52028</strain>
    </source>
</reference>
<feature type="region of interest" description="Disordered" evidence="2">
    <location>
        <begin position="1130"/>
        <end position="1157"/>
    </location>
</feature>
<dbReference type="EMBL" id="ML014166">
    <property type="protein sequence ID" value="RKP01608.1"/>
    <property type="molecule type" value="Genomic_DNA"/>
</dbReference>
<feature type="region of interest" description="Disordered" evidence="2">
    <location>
        <begin position="530"/>
        <end position="555"/>
    </location>
</feature>
<feature type="region of interest" description="Disordered" evidence="2">
    <location>
        <begin position="569"/>
        <end position="702"/>
    </location>
</feature>
<sequence length="1382" mass="141426">MSAAHEPVATATADVDPIGATVTLHFAWPYDGSEVRVAGVFDDWKGETQLTRAPAPAAADGADPAAAPAKTHATAALAMDAAVLREKVGDRIALRREDAGVAETAEVLFKFIVDGVWRHDGEAPAAQDAAGVWNNVLRVPLPPVDAPRVAKAAEPVPAAADAPTAADAAPDLPAAGDDDPTAGDVLNPDTNAGTDADADAKPDPGDVLPGIMDEAKALDEAEADANAAYDAQEAQKTDPQVREAATGIPGGAAGEAAEVPLLKDSGDGATLLGDTKGHVAAHLRLPLEPEMLAPSGDLFPDAPPPVPLTREEAEEQKDHVAALPTLGAAAQPGHRHTLLPLPAAAATAAATAVPGALPIEAVMPAEPAVPDAPDVAATTAPMATTGKAEDMPMLAKQDSGVDDIDDRQAPPLPAASTPGSGSASSESATTAPSFEDVYAPETGSTRARAPFTPTCNELEAARRRLANVPPPLVSRAPVPEDVLAKTAPTDAPPPVPEKRAAADAAADANADVAVEAANAADAADADANAEAVDATDAKPTDATTTTTTATVEAPAMTVEAAIQDAIQGTTPHVPAPEDGNDDDDVTSALGDAGDAHRRAADAAPQPPAKPANHAAPSTIQATAPTKPEADDDLSDGGVESPGVMPGNFTPRPTQRRPLPPPALADHAASKPAAPAAAAAAAPAPAPAPAAAPASSGVDEAAAAALSLEDSAVPLSPSDPFDARHSVLSWLAASANSSASAASAPASAAVGVGGGRAGATTLTPAPAAARAPAMPFPPTDARVPRDAAPAGAPSDVATVATTDAASSTRDGATDPRPSAFAAPTAATARTHSQPDVRAGAKASKAAAAAPPPKPMARRHTHHHPQQAPLPRAPPRRAGPPANASRHAQVPAKSQPVPEFESDLEPELESDSGSDVSDTRSAQEPHRPSRTSICSLIDRKRIEDGADIGPNERLVHGGRARGFGGFVGGFGDMRRGGRLDRQRRALPAALGDGHAPLVVEPGQHVLARRGERAGAEALAGHDAGDVHDRRHERHERVRRVAAVRAAQRLVGVHGGVVRAPRPRRRAPLRRARGVGVGGVGVGRGGGRERVGDRRRREVHALGSEAGGERVVAQAMQQARELRGVVEARRAVAQGRERGRQEGRPLRARRRRGHERRELRARAQQIVERDAVGGGRGRPLDVRLARRGRVAARAGAGGQQVDELGQLGSGHRVRGEAEHAQRGGVVAGRAGGGAGRERGDDAAAAPRRARRRPGPQEAPARRAEAAQVRRHGSMALPVAVGPAPEIEGVAALLGGDAERRVEKEAREVRRVRRQLGRVGQHGEGRRAEAGEGHDGLRQRGRGDGDPGWRRRGAVRLDRHDDHVAGLPIAVLRGHGFDEPTQRPGV</sequence>
<feature type="compositionally biased region" description="Low complexity" evidence="2">
    <location>
        <begin position="152"/>
        <end position="175"/>
    </location>
</feature>
<feature type="compositionally biased region" description="Low complexity" evidence="2">
    <location>
        <begin position="757"/>
        <end position="772"/>
    </location>
</feature>
<keyword evidence="5" id="KW-1185">Reference proteome</keyword>
<feature type="compositionally biased region" description="Low complexity" evidence="2">
    <location>
        <begin position="414"/>
        <end position="433"/>
    </location>
</feature>
<dbReference type="InterPro" id="IPR014756">
    <property type="entry name" value="Ig_E-set"/>
</dbReference>
<feature type="compositionally biased region" description="Low complexity" evidence="2">
    <location>
        <begin position="740"/>
        <end position="749"/>
    </location>
</feature>
<feature type="region of interest" description="Disordered" evidence="2">
    <location>
        <begin position="1207"/>
        <end position="1267"/>
    </location>
</feature>
<dbReference type="PANTHER" id="PTHR13037:SF24">
    <property type="entry name" value="POLYCOMB PROTEIN PCL-RELATED"/>
    <property type="match status" value="1"/>
</dbReference>
<feature type="compositionally biased region" description="Low complexity" evidence="2">
    <location>
        <begin position="540"/>
        <end position="555"/>
    </location>
</feature>
<dbReference type="Gene3D" id="2.60.40.10">
    <property type="entry name" value="Immunoglobulins"/>
    <property type="match status" value="1"/>
</dbReference>
<accession>A0A4P9X8L5</accession>
<feature type="domain" description="AMP-activated protein kinase glycogen-binding" evidence="3">
    <location>
        <begin position="109"/>
        <end position="140"/>
    </location>
</feature>
<feature type="compositionally biased region" description="Low complexity" evidence="2">
    <location>
        <begin position="793"/>
        <end position="829"/>
    </location>
</feature>
<dbReference type="PANTHER" id="PTHR13037">
    <property type="entry name" value="FORMIN"/>
    <property type="match status" value="1"/>
</dbReference>
<evidence type="ECO:0000259" key="3">
    <source>
        <dbReference type="Pfam" id="PF16561"/>
    </source>
</evidence>
<evidence type="ECO:0000313" key="4">
    <source>
        <dbReference type="EMBL" id="RKP01608.1"/>
    </source>
</evidence>
<evidence type="ECO:0000256" key="2">
    <source>
        <dbReference type="SAM" id="MobiDB-lite"/>
    </source>
</evidence>